<reference evidence="6 7" key="1">
    <citation type="submission" date="2016-11" db="EMBL/GenBank/DDBJ databases">
        <authorList>
            <person name="Jaros S."/>
            <person name="Januszkiewicz K."/>
            <person name="Wedrychowicz H."/>
        </authorList>
    </citation>
    <scope>NUCLEOTIDE SEQUENCE [LARGE SCALE GENOMIC DNA]</scope>
    <source>
        <strain evidence="6 7">NF2</strain>
    </source>
</reference>
<keyword evidence="3" id="KW-0238">DNA-binding</keyword>
<dbReference type="GO" id="GO:0003700">
    <property type="term" value="F:DNA-binding transcription factor activity"/>
    <property type="evidence" value="ECO:0007669"/>
    <property type="project" value="InterPro"/>
</dbReference>
<gene>
    <name evidence="6" type="ORF">BP422_08985</name>
</gene>
<dbReference type="SUPFAM" id="SSF53850">
    <property type="entry name" value="Periplasmic binding protein-like II"/>
    <property type="match status" value="1"/>
</dbReference>
<dbReference type="PANTHER" id="PTHR30126">
    <property type="entry name" value="HTH-TYPE TRANSCRIPTIONAL REGULATOR"/>
    <property type="match status" value="1"/>
</dbReference>
<dbReference type="PANTHER" id="PTHR30126:SF40">
    <property type="entry name" value="HTH-TYPE TRANSCRIPTIONAL REGULATOR GLTR"/>
    <property type="match status" value="1"/>
</dbReference>
<evidence type="ECO:0000256" key="1">
    <source>
        <dbReference type="ARBA" id="ARBA00009437"/>
    </source>
</evidence>
<dbReference type="GO" id="GO:0000976">
    <property type="term" value="F:transcription cis-regulatory region binding"/>
    <property type="evidence" value="ECO:0007669"/>
    <property type="project" value="TreeGrafter"/>
</dbReference>
<organism evidence="6 7">
    <name type="scientific">Brevibacillus formosus</name>
    <dbReference type="NCBI Taxonomy" id="54913"/>
    <lineage>
        <taxon>Bacteria</taxon>
        <taxon>Bacillati</taxon>
        <taxon>Bacillota</taxon>
        <taxon>Bacilli</taxon>
        <taxon>Bacillales</taxon>
        <taxon>Paenibacillaceae</taxon>
        <taxon>Brevibacillus</taxon>
    </lineage>
</organism>
<dbReference type="InterPro" id="IPR005119">
    <property type="entry name" value="LysR_subst-bd"/>
</dbReference>
<keyword evidence="4" id="KW-0804">Transcription</keyword>
<sequence length="299" mass="33890">MDIRDLKIFLAVGSEGSITRAAEKLEYVQSSISIRIQQLESELKTELFHRQRQGVRLTTSGEILKSYAEKILYLTQEAERVVADNSIPRGPLRIGSLETTTAVRLPSILAEYHRSFPEVDLSLRTGSTDELVNLVLKYELDGAFVAAPVENVDLEVTEIGTEELVLVSSEQFPSMDQLEDLRNLVLLVFRPGCSYRRKLEDWLHWEGIIPAKIMEFGTIEGIIGCVQAGLGVSLLPVSVVERAKIQYNLRIHKISDKFYKTPTLFIRRKDTYKTVAVSEFIRASERMFNQAEPSFIHTN</sequence>
<dbReference type="InterPro" id="IPR036390">
    <property type="entry name" value="WH_DNA-bd_sf"/>
</dbReference>
<evidence type="ECO:0000256" key="4">
    <source>
        <dbReference type="ARBA" id="ARBA00023163"/>
    </source>
</evidence>
<protein>
    <submittedName>
        <fullName evidence="6">LysR family transcriptional regulator</fullName>
    </submittedName>
</protein>
<dbReference type="EMBL" id="CP018145">
    <property type="protein sequence ID" value="ASJ53678.1"/>
    <property type="molecule type" value="Genomic_DNA"/>
</dbReference>
<proteinExistence type="inferred from homology"/>
<dbReference type="FunFam" id="1.10.10.10:FF:000001">
    <property type="entry name" value="LysR family transcriptional regulator"/>
    <property type="match status" value="1"/>
</dbReference>
<dbReference type="SUPFAM" id="SSF46785">
    <property type="entry name" value="Winged helix' DNA-binding domain"/>
    <property type="match status" value="1"/>
</dbReference>
<dbReference type="CDD" id="cd08442">
    <property type="entry name" value="PBP2_YofA_SoxR_like"/>
    <property type="match status" value="1"/>
</dbReference>
<dbReference type="AlphaFoldDB" id="A0A220MF96"/>
<accession>A0A220MF96</accession>
<evidence type="ECO:0000256" key="3">
    <source>
        <dbReference type="ARBA" id="ARBA00023125"/>
    </source>
</evidence>
<dbReference type="Gene3D" id="1.10.10.10">
    <property type="entry name" value="Winged helix-like DNA-binding domain superfamily/Winged helix DNA-binding domain"/>
    <property type="match status" value="1"/>
</dbReference>
<dbReference type="Proteomes" id="UP000197781">
    <property type="component" value="Chromosome"/>
</dbReference>
<dbReference type="Pfam" id="PF00126">
    <property type="entry name" value="HTH_1"/>
    <property type="match status" value="1"/>
</dbReference>
<dbReference type="Pfam" id="PF03466">
    <property type="entry name" value="LysR_substrate"/>
    <property type="match status" value="1"/>
</dbReference>
<feature type="domain" description="HTH lysR-type" evidence="5">
    <location>
        <begin position="1"/>
        <end position="58"/>
    </location>
</feature>
<evidence type="ECO:0000256" key="2">
    <source>
        <dbReference type="ARBA" id="ARBA00023015"/>
    </source>
</evidence>
<dbReference type="RefSeq" id="WP_088907474.1">
    <property type="nucleotide sequence ID" value="NZ_CP018145.1"/>
</dbReference>
<keyword evidence="2" id="KW-0805">Transcription regulation</keyword>
<dbReference type="InterPro" id="IPR036388">
    <property type="entry name" value="WH-like_DNA-bd_sf"/>
</dbReference>
<dbReference type="Gene3D" id="3.40.190.290">
    <property type="match status" value="1"/>
</dbReference>
<dbReference type="PROSITE" id="PS50931">
    <property type="entry name" value="HTH_LYSR"/>
    <property type="match status" value="1"/>
</dbReference>
<dbReference type="InterPro" id="IPR000847">
    <property type="entry name" value="LysR_HTH_N"/>
</dbReference>
<dbReference type="PRINTS" id="PR00039">
    <property type="entry name" value="HTHLYSR"/>
</dbReference>
<evidence type="ECO:0000259" key="5">
    <source>
        <dbReference type="PROSITE" id="PS50931"/>
    </source>
</evidence>
<comment type="similarity">
    <text evidence="1">Belongs to the LysR transcriptional regulatory family.</text>
</comment>
<evidence type="ECO:0000313" key="6">
    <source>
        <dbReference type="EMBL" id="ASJ53678.1"/>
    </source>
</evidence>
<evidence type="ECO:0000313" key="7">
    <source>
        <dbReference type="Proteomes" id="UP000197781"/>
    </source>
</evidence>
<name>A0A220MF96_9BACL</name>
<dbReference type="KEGG" id="bfm:BP422_08985"/>